<evidence type="ECO:0000313" key="2">
    <source>
        <dbReference type="Proteomes" id="UP000572817"/>
    </source>
</evidence>
<keyword evidence="2" id="KW-1185">Reference proteome</keyword>
<reference evidence="1" key="1">
    <citation type="submission" date="2020-04" db="EMBL/GenBank/DDBJ databases">
        <title>Genome Assembly and Annotation of Botryosphaeria dothidea sdau 11-99, a Latent Pathogen of Apple Fruit Ring Rot in China.</title>
        <authorList>
            <person name="Yu C."/>
            <person name="Diao Y."/>
            <person name="Lu Q."/>
            <person name="Zhao J."/>
            <person name="Cui S."/>
            <person name="Peng C."/>
            <person name="He B."/>
            <person name="Liu H."/>
        </authorList>
    </citation>
    <scope>NUCLEOTIDE SEQUENCE [LARGE SCALE GENOMIC DNA]</scope>
    <source>
        <strain evidence="1">Sdau11-99</strain>
    </source>
</reference>
<sequence length="145" mass="15729">MGCGGLSLAQFGPEISEPGSVVGFSLAAAHAPNDKFVKIIISFKRLLDSYVFCLSILSTPNIAPFLSKYMARPETYPGMSPVQPETHQRLQFKTDTVVARGWPSAGGILVKGVDAIELAFLGLDRFHEVDPSPDQAEEDAFCDRL</sequence>
<gene>
    <name evidence="1" type="ORF">GTA08_BOTSDO08739</name>
</gene>
<accession>A0A8H4N520</accession>
<dbReference type="EMBL" id="WWBZ02000062">
    <property type="protein sequence ID" value="KAF4303222.1"/>
    <property type="molecule type" value="Genomic_DNA"/>
</dbReference>
<evidence type="ECO:0000313" key="1">
    <source>
        <dbReference type="EMBL" id="KAF4303222.1"/>
    </source>
</evidence>
<dbReference type="OrthoDB" id="4487429at2759"/>
<dbReference type="AlphaFoldDB" id="A0A8H4N520"/>
<name>A0A8H4N520_9PEZI</name>
<organism evidence="1 2">
    <name type="scientific">Botryosphaeria dothidea</name>
    <dbReference type="NCBI Taxonomy" id="55169"/>
    <lineage>
        <taxon>Eukaryota</taxon>
        <taxon>Fungi</taxon>
        <taxon>Dikarya</taxon>
        <taxon>Ascomycota</taxon>
        <taxon>Pezizomycotina</taxon>
        <taxon>Dothideomycetes</taxon>
        <taxon>Dothideomycetes incertae sedis</taxon>
        <taxon>Botryosphaeriales</taxon>
        <taxon>Botryosphaeriaceae</taxon>
        <taxon>Botryosphaeria</taxon>
    </lineage>
</organism>
<protein>
    <submittedName>
        <fullName evidence="1">Uncharacterized protein</fullName>
    </submittedName>
</protein>
<dbReference type="Proteomes" id="UP000572817">
    <property type="component" value="Unassembled WGS sequence"/>
</dbReference>
<comment type="caution">
    <text evidence="1">The sequence shown here is derived from an EMBL/GenBank/DDBJ whole genome shotgun (WGS) entry which is preliminary data.</text>
</comment>
<proteinExistence type="predicted"/>